<feature type="domain" description="PKD" evidence="2">
    <location>
        <begin position="52"/>
        <end position="88"/>
    </location>
</feature>
<dbReference type="PROSITE" id="PS50093">
    <property type="entry name" value="PKD"/>
    <property type="match status" value="1"/>
</dbReference>
<dbReference type="InterPro" id="IPR057171">
    <property type="entry name" value="DUF7849"/>
</dbReference>
<dbReference type="SUPFAM" id="SSF49299">
    <property type="entry name" value="PKD domain"/>
    <property type="match status" value="1"/>
</dbReference>
<gene>
    <name evidence="3" type="ordered locus">Halhy_3431</name>
</gene>
<accession>F4KVH4</accession>
<dbReference type="Pfam" id="PF25233">
    <property type="entry name" value="DUF7849"/>
    <property type="match status" value="1"/>
</dbReference>
<dbReference type="AlphaFoldDB" id="F4KVH4"/>
<dbReference type="InterPro" id="IPR013783">
    <property type="entry name" value="Ig-like_fold"/>
</dbReference>
<dbReference type="Proteomes" id="UP000008461">
    <property type="component" value="Chromosome"/>
</dbReference>
<proteinExistence type="predicted"/>
<evidence type="ECO:0000313" key="3">
    <source>
        <dbReference type="EMBL" id="AEE51287.1"/>
    </source>
</evidence>
<keyword evidence="4" id="KW-1185">Reference proteome</keyword>
<dbReference type="InterPro" id="IPR000601">
    <property type="entry name" value="PKD_dom"/>
</dbReference>
<dbReference type="InterPro" id="IPR035986">
    <property type="entry name" value="PKD_dom_sf"/>
</dbReference>
<evidence type="ECO:0000313" key="4">
    <source>
        <dbReference type="Proteomes" id="UP000008461"/>
    </source>
</evidence>
<reference key="2">
    <citation type="submission" date="2011-04" db="EMBL/GenBank/DDBJ databases">
        <title>Complete sequence of chromosome of Haliscomenobacter hydrossis DSM 1100.</title>
        <authorList>
            <consortium name="US DOE Joint Genome Institute (JGI-PGF)"/>
            <person name="Lucas S."/>
            <person name="Han J."/>
            <person name="Lapidus A."/>
            <person name="Bruce D."/>
            <person name="Goodwin L."/>
            <person name="Pitluck S."/>
            <person name="Peters L."/>
            <person name="Kyrpides N."/>
            <person name="Mavromatis K."/>
            <person name="Ivanova N."/>
            <person name="Ovchinnikova G."/>
            <person name="Pagani I."/>
            <person name="Daligault H."/>
            <person name="Detter J.C."/>
            <person name="Han C."/>
            <person name="Land M."/>
            <person name="Hauser L."/>
            <person name="Markowitz V."/>
            <person name="Cheng J.-F."/>
            <person name="Hugenholtz P."/>
            <person name="Woyke T."/>
            <person name="Wu D."/>
            <person name="Verbarg S."/>
            <person name="Frueling A."/>
            <person name="Brambilla E."/>
            <person name="Klenk H.-P."/>
            <person name="Eisen J.A."/>
        </authorList>
    </citation>
    <scope>NUCLEOTIDE SEQUENCE</scope>
    <source>
        <strain>DSM 1100</strain>
    </source>
</reference>
<dbReference type="HOGENOM" id="CLU_420224_0_0_10"/>
<dbReference type="Pfam" id="PF18911">
    <property type="entry name" value="PKD_4"/>
    <property type="match status" value="1"/>
</dbReference>
<dbReference type="EMBL" id="CP002691">
    <property type="protein sequence ID" value="AEE51287.1"/>
    <property type="molecule type" value="Genomic_DNA"/>
</dbReference>
<evidence type="ECO:0000256" key="1">
    <source>
        <dbReference type="SAM" id="MobiDB-lite"/>
    </source>
</evidence>
<organism evidence="3 4">
    <name type="scientific">Haliscomenobacter hydrossis (strain ATCC 27775 / DSM 1100 / LMG 10767 / O)</name>
    <dbReference type="NCBI Taxonomy" id="760192"/>
    <lineage>
        <taxon>Bacteria</taxon>
        <taxon>Pseudomonadati</taxon>
        <taxon>Bacteroidota</taxon>
        <taxon>Saprospiria</taxon>
        <taxon>Saprospirales</taxon>
        <taxon>Haliscomenobacteraceae</taxon>
        <taxon>Haliscomenobacter</taxon>
    </lineage>
</organism>
<dbReference type="InterPro" id="IPR055353">
    <property type="entry name" value="DUF7619"/>
</dbReference>
<dbReference type="STRING" id="760192.Halhy_3431"/>
<reference evidence="3 4" key="1">
    <citation type="journal article" date="2011" name="Stand. Genomic Sci.">
        <title>Complete genome sequence of Haliscomenobacter hydrossis type strain (O).</title>
        <authorList>
            <consortium name="US DOE Joint Genome Institute (JGI-PGF)"/>
            <person name="Daligault H."/>
            <person name="Lapidus A."/>
            <person name="Zeytun A."/>
            <person name="Nolan M."/>
            <person name="Lucas S."/>
            <person name="Del Rio T.G."/>
            <person name="Tice H."/>
            <person name="Cheng J.F."/>
            <person name="Tapia R."/>
            <person name="Han C."/>
            <person name="Goodwin L."/>
            <person name="Pitluck S."/>
            <person name="Liolios K."/>
            <person name="Pagani I."/>
            <person name="Ivanova N."/>
            <person name="Huntemann M."/>
            <person name="Mavromatis K."/>
            <person name="Mikhailova N."/>
            <person name="Pati A."/>
            <person name="Chen A."/>
            <person name="Palaniappan K."/>
            <person name="Land M."/>
            <person name="Hauser L."/>
            <person name="Brambilla E.M."/>
            <person name="Rohde M."/>
            <person name="Verbarg S."/>
            <person name="Goker M."/>
            <person name="Bristow J."/>
            <person name="Eisen J.A."/>
            <person name="Markowitz V."/>
            <person name="Hugenholtz P."/>
            <person name="Kyrpides N.C."/>
            <person name="Klenk H.P."/>
            <person name="Woyke T."/>
        </authorList>
    </citation>
    <scope>NUCLEOTIDE SEQUENCE [LARGE SCALE GENOMIC DNA]</scope>
    <source>
        <strain evidence="4">ATCC 27775 / DSM 1100 / LMG 10767 / O</strain>
    </source>
</reference>
<dbReference type="Gene3D" id="2.60.40.10">
    <property type="entry name" value="Immunoglobulins"/>
    <property type="match status" value="1"/>
</dbReference>
<dbReference type="CDD" id="cd00146">
    <property type="entry name" value="PKD"/>
    <property type="match status" value="1"/>
</dbReference>
<dbReference type="KEGG" id="hhy:Halhy_3431"/>
<name>F4KVH4_HALH1</name>
<dbReference type="eggNOG" id="COG3291">
    <property type="taxonomic scope" value="Bacteria"/>
</dbReference>
<evidence type="ECO:0000259" key="2">
    <source>
        <dbReference type="PROSITE" id="PS50093"/>
    </source>
</evidence>
<sequence>MFIAMLVSSVTILAQTVIPEPSADFSIQKQGEAYLFSPILPAQQSIPGAPLPYYDYYWEFGDGAYSFDKTPQHTYTRNGSFDAQLWATGKYDKGKSPKTRPKRTEVSNQASHLASNIPGFPVAPREKTLNLRAVRNPRPGEEIVLIATYANLDEDLQSGELHLFYNQREYRQPHFSFVAARTHYGETEGAGPDIGFTPGFSTADHLWAGLDAGTYANWLSALPAAPNQLIQQSLTQYSQQKTWRFSNLKRGEKRNLFVSLQATEEMLADTNAIITVEGLYLGEDGKTAKVTLEMEILASHDPNNIAVSNKRISFRSVKGKDLDYKVNFQNNGEGPASTIQLTTGVPRGLEASGIKILDMYPFCPICPDEPAANLSCLDTSIQKDKLIFTFRNIYLPGSKQDGVGDRDSTKGFVKYSLEIGRKMKKYPFDSQASIVFDRNPPIMTNYASTRFKPGWSLGAMVGQNVFLNQPGLNSTFAGLTLSPFKPYKAYFQVEVFPATTGRMDFPEGGFILHQSTRQTTTQIGGRVLDVVVDSLIRANGPGHQEFQTLSAVPLQLRKNVNDWMGLGVGVMASVQTERFTASSYTIGRRTSFCKIDATGNCQKGDVFQELSFSREEKTFDRGDLTRWDFSVFADVQLGLVRRGPALGIRNVLRLTQEPRYYLTGYLSFKI</sequence>
<protein>
    <submittedName>
        <fullName evidence="3">Pkd domain containing protein</fullName>
    </submittedName>
</protein>
<feature type="region of interest" description="Disordered" evidence="1">
    <location>
        <begin position="91"/>
        <end position="121"/>
    </location>
</feature>
<dbReference type="Pfam" id="PF24595">
    <property type="entry name" value="DUF7619"/>
    <property type="match status" value="1"/>
</dbReference>